<name>A0AA48GQS9_9BACT</name>
<dbReference type="InterPro" id="IPR002549">
    <property type="entry name" value="AI-2E-like"/>
</dbReference>
<keyword evidence="3" id="KW-0813">Transport</keyword>
<evidence type="ECO:0000256" key="1">
    <source>
        <dbReference type="ARBA" id="ARBA00004651"/>
    </source>
</evidence>
<dbReference type="GO" id="GO:0055085">
    <property type="term" value="P:transmembrane transport"/>
    <property type="evidence" value="ECO:0007669"/>
    <property type="project" value="TreeGrafter"/>
</dbReference>
<reference evidence="9" key="1">
    <citation type="journal article" date="2023" name="Int. J. Syst. Evol. Microbiol.">
        <title>Mesoterricola silvestris gen. nov., sp. nov., Mesoterricola sediminis sp. nov., Geothrix oryzae sp. nov., Geothrix edaphica sp. nov., Geothrix rubra sp. nov., and Geothrix limicola sp. nov., six novel members of Acidobacteriota isolated from soils.</title>
        <authorList>
            <person name="Itoh H."/>
            <person name="Sugisawa Y."/>
            <person name="Mise K."/>
            <person name="Xu Z."/>
            <person name="Kuniyasu M."/>
            <person name="Ushijima N."/>
            <person name="Kawano K."/>
            <person name="Kobayashi E."/>
            <person name="Shiratori Y."/>
            <person name="Masuda Y."/>
            <person name="Senoo K."/>
        </authorList>
    </citation>
    <scope>NUCLEOTIDE SEQUENCE</scope>
    <source>
        <strain evidence="9">W786</strain>
    </source>
</reference>
<feature type="transmembrane region" description="Helical" evidence="8">
    <location>
        <begin position="35"/>
        <end position="53"/>
    </location>
</feature>
<protein>
    <submittedName>
        <fullName evidence="9">AI-2E family transporter</fullName>
    </submittedName>
</protein>
<feature type="transmembrane region" description="Helical" evidence="8">
    <location>
        <begin position="266"/>
        <end position="289"/>
    </location>
</feature>
<evidence type="ECO:0000256" key="2">
    <source>
        <dbReference type="ARBA" id="ARBA00009773"/>
    </source>
</evidence>
<feature type="transmembrane region" description="Helical" evidence="8">
    <location>
        <begin position="205"/>
        <end position="230"/>
    </location>
</feature>
<evidence type="ECO:0000256" key="6">
    <source>
        <dbReference type="ARBA" id="ARBA00022989"/>
    </source>
</evidence>
<dbReference type="Proteomes" id="UP001228113">
    <property type="component" value="Chromosome"/>
</dbReference>
<evidence type="ECO:0000256" key="3">
    <source>
        <dbReference type="ARBA" id="ARBA00022448"/>
    </source>
</evidence>
<evidence type="ECO:0000256" key="5">
    <source>
        <dbReference type="ARBA" id="ARBA00022692"/>
    </source>
</evidence>
<evidence type="ECO:0000256" key="7">
    <source>
        <dbReference type="ARBA" id="ARBA00023136"/>
    </source>
</evidence>
<keyword evidence="10" id="KW-1185">Reference proteome</keyword>
<dbReference type="PANTHER" id="PTHR21716">
    <property type="entry name" value="TRANSMEMBRANE PROTEIN"/>
    <property type="match status" value="1"/>
</dbReference>
<comment type="subcellular location">
    <subcellularLocation>
        <location evidence="1">Cell membrane</location>
        <topology evidence="1">Multi-pass membrane protein</topology>
    </subcellularLocation>
</comment>
<accession>A0AA48GQS9</accession>
<dbReference type="AlphaFoldDB" id="A0AA48GQS9"/>
<keyword evidence="6 8" id="KW-1133">Transmembrane helix</keyword>
<organism evidence="9 10">
    <name type="scientific">Mesoterricola sediminis</name>
    <dbReference type="NCBI Taxonomy" id="2927980"/>
    <lineage>
        <taxon>Bacteria</taxon>
        <taxon>Pseudomonadati</taxon>
        <taxon>Acidobacteriota</taxon>
        <taxon>Holophagae</taxon>
        <taxon>Holophagales</taxon>
        <taxon>Holophagaceae</taxon>
        <taxon>Mesoterricola</taxon>
    </lineage>
</organism>
<dbReference type="RefSeq" id="WP_243329397.1">
    <property type="nucleotide sequence ID" value="NZ_AP027081.1"/>
</dbReference>
<sequence length="347" mass="36619">MSGRDGRARIPLGFALAGAGALAALWFLREALAPFFVALVLTYLLEPLVSRLSRRMSRSLASVLVILVSLAVFILVLWAVLPVLYGQVERLVHALPDLRARAEGRFLPWLQAHPAVAAKYRSALEGIDPMAVLKGAGTAGAGLVGVLLDAITLILVPLIVYYLLLEGPRLHQALDDLVPRRHLAAARRFAEDVNGRLGGYIRGQLGVSAVMSVLQAVGFAAAGVPYAWLLGLVAGCSNVVPYSPYITALPAALVVAAADGAGGSRLLAVAVVFTLVQKVEALYLTPVWVGRASGLHPLEVLLGILCFGFVFGFPGLVFAVPLTIVLKVAGKAALKAYTSHPWFTAAP</sequence>
<evidence type="ECO:0000256" key="4">
    <source>
        <dbReference type="ARBA" id="ARBA00022475"/>
    </source>
</evidence>
<evidence type="ECO:0000313" key="9">
    <source>
        <dbReference type="EMBL" id="BDU75894.1"/>
    </source>
</evidence>
<keyword evidence="4" id="KW-1003">Cell membrane</keyword>
<feature type="transmembrane region" description="Helical" evidence="8">
    <location>
        <begin position="139"/>
        <end position="164"/>
    </location>
</feature>
<feature type="transmembrane region" description="Helical" evidence="8">
    <location>
        <begin position="12"/>
        <end position="29"/>
    </location>
</feature>
<dbReference type="Pfam" id="PF01594">
    <property type="entry name" value="AI-2E_transport"/>
    <property type="match status" value="1"/>
</dbReference>
<keyword evidence="5 8" id="KW-0812">Transmembrane</keyword>
<dbReference type="EMBL" id="AP027081">
    <property type="protein sequence ID" value="BDU75894.1"/>
    <property type="molecule type" value="Genomic_DNA"/>
</dbReference>
<dbReference type="GO" id="GO:0005886">
    <property type="term" value="C:plasma membrane"/>
    <property type="evidence" value="ECO:0007669"/>
    <property type="project" value="UniProtKB-SubCell"/>
</dbReference>
<dbReference type="PANTHER" id="PTHR21716:SF53">
    <property type="entry name" value="PERMEASE PERM-RELATED"/>
    <property type="match status" value="1"/>
</dbReference>
<comment type="similarity">
    <text evidence="2">Belongs to the autoinducer-2 exporter (AI-2E) (TC 2.A.86) family.</text>
</comment>
<feature type="transmembrane region" description="Helical" evidence="8">
    <location>
        <begin position="60"/>
        <end position="81"/>
    </location>
</feature>
<evidence type="ECO:0000256" key="8">
    <source>
        <dbReference type="SAM" id="Phobius"/>
    </source>
</evidence>
<dbReference type="KEGG" id="msea:METESE_08520"/>
<feature type="transmembrane region" description="Helical" evidence="8">
    <location>
        <begin position="301"/>
        <end position="326"/>
    </location>
</feature>
<feature type="transmembrane region" description="Helical" evidence="8">
    <location>
        <begin position="242"/>
        <end position="259"/>
    </location>
</feature>
<proteinExistence type="inferred from homology"/>
<evidence type="ECO:0000313" key="10">
    <source>
        <dbReference type="Proteomes" id="UP001228113"/>
    </source>
</evidence>
<gene>
    <name evidence="9" type="ORF">METESE_08520</name>
</gene>
<keyword evidence="7 8" id="KW-0472">Membrane</keyword>